<feature type="domain" description="F-box" evidence="1">
    <location>
        <begin position="699"/>
        <end position="746"/>
    </location>
</feature>
<evidence type="ECO:0000259" key="1">
    <source>
        <dbReference type="PROSITE" id="PS50181"/>
    </source>
</evidence>
<feature type="domain" description="F-box" evidence="1">
    <location>
        <begin position="12"/>
        <end position="59"/>
    </location>
</feature>
<reference evidence="3" key="1">
    <citation type="submission" date="2016-11" db="UniProtKB">
        <authorList>
            <consortium name="WormBaseParasite"/>
        </authorList>
    </citation>
    <scope>IDENTIFICATION</scope>
</reference>
<dbReference type="Pfam" id="PF00646">
    <property type="entry name" value="F-box"/>
    <property type="match status" value="3"/>
</dbReference>
<sequence>MDLHNRLAGVDQKKFYDLPFDVIEKIVEYLDFESQMKLRRVCHGLKNIMDQVKPPIDRLKCDFNYPKTANLFYASKYYKRFQYYNGENCKERAFNAMEIILSNPRLRLDSFECGEYSFDLSGDDHKLIEQLNALNHQLEITEITMRHLKTETMIALLKATKPGTLEEVRITEWIKPEDIDKLAELDQWKQAKRLRIDTYLADFSRQSQNFHHFEFIQCRVGEISVDDLMAMKNSFIMCIMGLPMPTEIDKVLGLTQVTFPYIGRFKIPNSNEFLEFTFLPLITQMDLHNRLTNLNLNQKTFNDLPFETIEQIVEYLDFESQMRLRTLSRALQNIVDQVKPTIDHLRYDFNYHRMVIINCVSRYSSCHNSYIGENYKNKAFNDMKIILSNPKLRLESFIYYNQEFHEDHQKLIELLNSLNHKLEITKLVISQPRNERVMDILKAIKTGTLEELIIRCFPHEIINIDGLVDLDQWKQAKTLTIVGVFPDFSHQFHHFRHFESLELSVNDISINAMMDMKTAFSENPNFDRCIIRPTIRPPTSVIKEQLGLTDVSHGTGFYIGRWNIPDSEDHLEFLVSKSAIYTPMSKFLDNHPTALEALILYDIEKWRTADRSYRNLCELIGEDAISEEDFEELYRKLIKGKKTHPLDLRLCILSDVIERKSSSQSFIDTNKIIRSKDIDYQEFKFWFDTLFYGSRDLDQKTFSDLPFETISIIVEFLDFKSQARLRQVSHGLRNIVDRVKPSVQHLSFSFYTSGGINSFSISYGLNYRGFYDVAFWSTRYDGENEGVLKDLEILLRNPKLQLDSLHLGNQTDAEKDEKLIDMVNSLNHKLKVTRFETGFIKTEKLIASLKSVKPGTLEEISFKIDEPMSSIDRLAKLEQWKQAKHVEVYSVHTDFFPNFHHFHHFESLRTSVKSISMNDLLTMRNVYSENVNFKHCSIKVTNKPLTRVIEERLGLAELREENHVMFEFNFDFFLRGRSSYFGRYNIPDSKDYLLFDIDKFGIKVRRKSA</sequence>
<protein>
    <submittedName>
        <fullName evidence="3">F-box domain-containing protein</fullName>
    </submittedName>
</protein>
<dbReference type="GO" id="GO:0045087">
    <property type="term" value="P:innate immune response"/>
    <property type="evidence" value="ECO:0007669"/>
    <property type="project" value="TreeGrafter"/>
</dbReference>
<dbReference type="PANTHER" id="PTHR23015:SF4">
    <property type="entry name" value="DUF38 DOMAIN-CONTAINING PROTEIN-RELATED"/>
    <property type="match status" value="1"/>
</dbReference>
<dbReference type="InterPro" id="IPR036047">
    <property type="entry name" value="F-box-like_dom_sf"/>
</dbReference>
<evidence type="ECO:0000313" key="3">
    <source>
        <dbReference type="WBParaSite" id="Csp11.Scaffold629.g9600.t2"/>
    </source>
</evidence>
<dbReference type="InterPro" id="IPR002900">
    <property type="entry name" value="DUF38/FTH_CAE_spp"/>
</dbReference>
<dbReference type="PROSITE" id="PS50181">
    <property type="entry name" value="FBOX"/>
    <property type="match status" value="3"/>
</dbReference>
<dbReference type="InterPro" id="IPR001810">
    <property type="entry name" value="F-box_dom"/>
</dbReference>
<feature type="domain" description="F-box" evidence="1">
    <location>
        <begin position="298"/>
        <end position="354"/>
    </location>
</feature>
<dbReference type="CDD" id="cd22150">
    <property type="entry name" value="F-box_CeFBXA-like"/>
    <property type="match status" value="3"/>
</dbReference>
<dbReference type="SUPFAM" id="SSF81383">
    <property type="entry name" value="F-box domain"/>
    <property type="match status" value="3"/>
</dbReference>
<organism evidence="2 3">
    <name type="scientific">Caenorhabditis tropicalis</name>
    <dbReference type="NCBI Taxonomy" id="1561998"/>
    <lineage>
        <taxon>Eukaryota</taxon>
        <taxon>Metazoa</taxon>
        <taxon>Ecdysozoa</taxon>
        <taxon>Nematoda</taxon>
        <taxon>Chromadorea</taxon>
        <taxon>Rhabditida</taxon>
        <taxon>Rhabditina</taxon>
        <taxon>Rhabditomorpha</taxon>
        <taxon>Rhabditoidea</taxon>
        <taxon>Rhabditidae</taxon>
        <taxon>Peloderinae</taxon>
        <taxon>Caenorhabditis</taxon>
    </lineage>
</organism>
<dbReference type="WBParaSite" id="Csp11.Scaffold629.g9600.t2">
    <property type="protein sequence ID" value="Csp11.Scaffold629.g9600.t2"/>
    <property type="gene ID" value="Csp11.Scaffold629.g9600"/>
</dbReference>
<dbReference type="PANTHER" id="PTHR23015">
    <property type="entry name" value="UNCHARACTERIZED C.ELEGANS PROTEIN"/>
    <property type="match status" value="1"/>
</dbReference>
<dbReference type="Pfam" id="PF17906">
    <property type="entry name" value="HTH_48"/>
    <property type="match status" value="1"/>
</dbReference>
<keyword evidence="2" id="KW-1185">Reference proteome</keyword>
<dbReference type="STRING" id="1561998.A0A1I7UIA1"/>
<dbReference type="SMART" id="SM00256">
    <property type="entry name" value="FBOX"/>
    <property type="match status" value="3"/>
</dbReference>
<dbReference type="AlphaFoldDB" id="A0A1I7UIA1"/>
<dbReference type="InterPro" id="IPR040161">
    <property type="entry name" value="FB224"/>
</dbReference>
<evidence type="ECO:0000313" key="2">
    <source>
        <dbReference type="Proteomes" id="UP000095282"/>
    </source>
</evidence>
<dbReference type="InterPro" id="IPR041426">
    <property type="entry name" value="Mos1_HTH"/>
</dbReference>
<dbReference type="Pfam" id="PF01827">
    <property type="entry name" value="FTH"/>
    <property type="match status" value="3"/>
</dbReference>
<accession>A0A1I7UIA1</accession>
<dbReference type="Proteomes" id="UP000095282">
    <property type="component" value="Unplaced"/>
</dbReference>
<name>A0A1I7UIA1_9PELO</name>
<proteinExistence type="predicted"/>